<comment type="caution">
    <text evidence="1">The sequence shown here is derived from an EMBL/GenBank/DDBJ whole genome shotgun (WGS) entry which is preliminary data.</text>
</comment>
<protein>
    <submittedName>
        <fullName evidence="1">Uncharacterized protein</fullName>
    </submittedName>
</protein>
<name>A0A2V3IUS5_9FLOR</name>
<organism evidence="1 2">
    <name type="scientific">Gracilariopsis chorda</name>
    <dbReference type="NCBI Taxonomy" id="448386"/>
    <lineage>
        <taxon>Eukaryota</taxon>
        <taxon>Rhodophyta</taxon>
        <taxon>Florideophyceae</taxon>
        <taxon>Rhodymeniophycidae</taxon>
        <taxon>Gracilariales</taxon>
        <taxon>Gracilariaceae</taxon>
        <taxon>Gracilariopsis</taxon>
    </lineage>
</organism>
<keyword evidence="2" id="KW-1185">Reference proteome</keyword>
<gene>
    <name evidence="1" type="ORF">BWQ96_04409</name>
</gene>
<reference evidence="1 2" key="1">
    <citation type="journal article" date="2018" name="Mol. Biol. Evol.">
        <title>Analysis of the draft genome of the red seaweed Gracilariopsis chorda provides insights into genome size evolution in Rhodophyta.</title>
        <authorList>
            <person name="Lee J."/>
            <person name="Yang E.C."/>
            <person name="Graf L."/>
            <person name="Yang J.H."/>
            <person name="Qiu H."/>
            <person name="Zel Zion U."/>
            <person name="Chan C.X."/>
            <person name="Stephens T.G."/>
            <person name="Weber A.P.M."/>
            <person name="Boo G.H."/>
            <person name="Boo S.M."/>
            <person name="Kim K.M."/>
            <person name="Shin Y."/>
            <person name="Jung M."/>
            <person name="Lee S.J."/>
            <person name="Yim H.S."/>
            <person name="Lee J.H."/>
            <person name="Bhattacharya D."/>
            <person name="Yoon H.S."/>
        </authorList>
    </citation>
    <scope>NUCLEOTIDE SEQUENCE [LARGE SCALE GENOMIC DNA]</scope>
    <source>
        <strain evidence="1 2">SKKU-2015</strain>
        <tissue evidence="1">Whole body</tissue>
    </source>
</reference>
<sequence length="141" mass="14985">MEPPASNFSTDDSIDTPNVHHNASAIIESRSLLDVYQVKASLLPLYCTTCASNIMLINTKEITPHTIDAVHSEEQTSLEVAKSAVLPNTTMEHSHTNASQATFCAYGESSPERGVPGNGLRSSKGSVFFSGSKGVAMEVAT</sequence>
<dbReference type="Proteomes" id="UP000247409">
    <property type="component" value="Unassembled WGS sequence"/>
</dbReference>
<evidence type="ECO:0000313" key="2">
    <source>
        <dbReference type="Proteomes" id="UP000247409"/>
    </source>
</evidence>
<dbReference type="AlphaFoldDB" id="A0A2V3IUS5"/>
<proteinExistence type="predicted"/>
<evidence type="ECO:0000313" key="1">
    <source>
        <dbReference type="EMBL" id="PXF45872.1"/>
    </source>
</evidence>
<dbReference type="EMBL" id="NBIV01000051">
    <property type="protein sequence ID" value="PXF45872.1"/>
    <property type="molecule type" value="Genomic_DNA"/>
</dbReference>
<accession>A0A2V3IUS5</accession>